<gene>
    <name evidence="2" type="ORF">SAMN05444372_11260</name>
</gene>
<accession>A0A1M5P4D1</accession>
<name>A0A1M5P4D1_9FLAO</name>
<dbReference type="InterPro" id="IPR021796">
    <property type="entry name" value="Tll0287-like_dom"/>
</dbReference>
<evidence type="ECO:0000313" key="2">
    <source>
        <dbReference type="EMBL" id="SHG96681.1"/>
    </source>
</evidence>
<keyword evidence="3" id="KW-1185">Reference proteome</keyword>
<dbReference type="STRING" id="229205.SAMN05444372_11260"/>
<dbReference type="Pfam" id="PF11845">
    <property type="entry name" value="Tll0287-like"/>
    <property type="match status" value="1"/>
</dbReference>
<dbReference type="AlphaFoldDB" id="A0A1M5P4D1"/>
<feature type="domain" description="Tll0287-like" evidence="1">
    <location>
        <begin position="216"/>
        <end position="341"/>
    </location>
</feature>
<sequence length="345" mass="39345">MLQYFWLLINSFTETLEHIMNKFFLLFLVIFIFSCNKNIHSYQDIDKRPSFGYEPQEAKKLMEKHCYTCHSPVADEVEGRIAPPFVAIKARYIDKEGYNRVEFIKAISEFVANPTDDNALLYGAVRKFGVMPKQAFPDSAAVKIAAFMYDYKVDAPAWFKEHWQGHGNTGWEQSGKTFVAVAKEKTFADIGLEYALGTQKVLGKNLMGTIQKKGTIEAMAFCNIQAIPLTDSMSAIYNAKIKRVSDKNRNQNNQANAEELIYIEKFKEDLAANKDPKPVIVEKGNKVHFYYPIPTNAMCLQCHGKAENIKPDVQLKIKALYPKDLATGYSENEVRGMWSIIFNKK</sequence>
<dbReference type="RefSeq" id="WP_244533934.1">
    <property type="nucleotide sequence ID" value="NZ_FQWF01000012.1"/>
</dbReference>
<evidence type="ECO:0000259" key="1">
    <source>
        <dbReference type="Pfam" id="PF11845"/>
    </source>
</evidence>
<organism evidence="2 3">
    <name type="scientific">Flavobacterium micromati</name>
    <dbReference type="NCBI Taxonomy" id="229205"/>
    <lineage>
        <taxon>Bacteria</taxon>
        <taxon>Pseudomonadati</taxon>
        <taxon>Bacteroidota</taxon>
        <taxon>Flavobacteriia</taxon>
        <taxon>Flavobacteriales</taxon>
        <taxon>Flavobacteriaceae</taxon>
        <taxon>Flavobacterium</taxon>
    </lineage>
</organism>
<protein>
    <recommendedName>
        <fullName evidence="1">Tll0287-like domain-containing protein</fullName>
    </recommendedName>
</protein>
<evidence type="ECO:0000313" key="3">
    <source>
        <dbReference type="Proteomes" id="UP000184020"/>
    </source>
</evidence>
<dbReference type="InterPro" id="IPR036909">
    <property type="entry name" value="Cyt_c-like_dom_sf"/>
</dbReference>
<dbReference type="Proteomes" id="UP000184020">
    <property type="component" value="Unassembled WGS sequence"/>
</dbReference>
<dbReference type="GO" id="GO:0009055">
    <property type="term" value="F:electron transfer activity"/>
    <property type="evidence" value="ECO:0007669"/>
    <property type="project" value="InterPro"/>
</dbReference>
<dbReference type="EMBL" id="FQWF01000012">
    <property type="protein sequence ID" value="SHG96681.1"/>
    <property type="molecule type" value="Genomic_DNA"/>
</dbReference>
<dbReference type="SUPFAM" id="SSF46626">
    <property type="entry name" value="Cytochrome c"/>
    <property type="match status" value="1"/>
</dbReference>
<reference evidence="3" key="1">
    <citation type="submission" date="2016-11" db="EMBL/GenBank/DDBJ databases">
        <authorList>
            <person name="Varghese N."/>
            <person name="Submissions S."/>
        </authorList>
    </citation>
    <scope>NUCLEOTIDE SEQUENCE [LARGE SCALE GENOMIC DNA]</scope>
    <source>
        <strain evidence="3">DSM 17659</strain>
    </source>
</reference>
<proteinExistence type="predicted"/>
<dbReference type="Gene3D" id="1.10.760.10">
    <property type="entry name" value="Cytochrome c-like domain"/>
    <property type="match status" value="1"/>
</dbReference>
<dbReference type="GO" id="GO:0020037">
    <property type="term" value="F:heme binding"/>
    <property type="evidence" value="ECO:0007669"/>
    <property type="project" value="InterPro"/>
</dbReference>